<proteinExistence type="predicted"/>
<sequence>MCVALDPLSKCVCPDDMNMIGDNDCVCKEETPDCKDCKPNQFKCESGVCIDKIDKCDGVIQCSDGSDEKQCAHVTCSVLNEFSCADDGTCINILSLCDNIYDCPDHSDEYNCPKIGPCTGDEFKCKNHRCIKKIKLCDHSNDCGDNSDETICEELECSVGFYQCNDGACIKKKKHCDGVFDCADWSDEIRCNYTPVYYNFHCALKCKDKCITHEQLCDHITDCPDSIDEINCNHTINCFDEEIKCESDLKCYKSHQKCDGFQDCQFGSDEYNCDKISNPCEGIKPYRCLNSETCINMNQYCNGVNDCPSGTDESPSCINDPIITKFKAVKINSTSVQLSWGGKNLNADIIFEISLHVWKSKLQAKYFKTKKKDFFMISGLFPCTQYHALITILNQGEGRYQQFITHSLIQNPPTNLNFTQESMLLTWDYDGEWCAPFNFFVSCSYGYDSAYKNFTKDKKILLPKIFFLCNISSCPTNVFNISCSSYASIKIGEKINEHMDINVGVSLVLSVIIILTLYVVFKKRNSCRGILQNISVKTMIEQYRFKRWGSGTGPQMEYLLFEELEDIETL</sequence>
<evidence type="ECO:0000256" key="2">
    <source>
        <dbReference type="ARBA" id="ARBA00022692"/>
    </source>
</evidence>
<comment type="subcellular location">
    <subcellularLocation>
        <location evidence="1">Membrane</location>
        <topology evidence="1">Single-pass membrane protein</topology>
    </subcellularLocation>
</comment>
<dbReference type="InterPro" id="IPR051221">
    <property type="entry name" value="LDLR-related"/>
</dbReference>
<dbReference type="PANTHER" id="PTHR22722">
    <property type="entry name" value="LOW-DENSITY LIPOPROTEIN RECEPTOR-RELATED PROTEIN 2-RELATED"/>
    <property type="match status" value="1"/>
</dbReference>
<dbReference type="InterPro" id="IPR036055">
    <property type="entry name" value="LDL_receptor-like_sf"/>
</dbReference>
<feature type="disulfide bond" evidence="9">
    <location>
        <begin position="97"/>
        <end position="112"/>
    </location>
</feature>
<keyword evidence="3" id="KW-0677">Repeat</keyword>
<feature type="disulfide bond" evidence="9">
    <location>
        <begin position="37"/>
        <end position="49"/>
    </location>
</feature>
<feature type="disulfide bond" evidence="9">
    <location>
        <begin position="217"/>
        <end position="232"/>
    </location>
</feature>
<keyword evidence="5 10" id="KW-0472">Membrane</keyword>
<dbReference type="InterPro" id="IPR013783">
    <property type="entry name" value="Ig-like_fold"/>
</dbReference>
<keyword evidence="6 9" id="KW-1015">Disulfide bond</keyword>
<dbReference type="FunFam" id="4.10.400.10:FF:000065">
    <property type="entry name" value="Transmembrane protease serine 7"/>
    <property type="match status" value="1"/>
</dbReference>
<evidence type="ECO:0000256" key="3">
    <source>
        <dbReference type="ARBA" id="ARBA00022737"/>
    </source>
</evidence>
<dbReference type="Pfam" id="PF00057">
    <property type="entry name" value="Ldl_recept_a"/>
    <property type="match status" value="4"/>
</dbReference>
<feature type="disulfide bond" evidence="9">
    <location>
        <begin position="258"/>
        <end position="273"/>
    </location>
</feature>
<dbReference type="PANTHER" id="PTHR22722:SF5">
    <property type="entry name" value="LOW-DENSITY LIPOPROTEIN RECEPTOR-RELATED PROTEIN 1B"/>
    <property type="match status" value="1"/>
</dbReference>
<evidence type="ECO:0000256" key="1">
    <source>
        <dbReference type="ARBA" id="ARBA00004167"/>
    </source>
</evidence>
<keyword evidence="4 10" id="KW-1133">Transmembrane helix</keyword>
<feature type="disulfide bond" evidence="9">
    <location>
        <begin position="125"/>
        <end position="143"/>
    </location>
</feature>
<feature type="disulfide bond" evidence="9">
    <location>
        <begin position="164"/>
        <end position="182"/>
    </location>
</feature>
<protein>
    <submittedName>
        <fullName evidence="11">Low-density lipoprotein receptor-related protein 4 (Trinotate prediction)</fullName>
    </submittedName>
</protein>
<dbReference type="InterPro" id="IPR023415">
    <property type="entry name" value="LDLR_class-A_CS"/>
</dbReference>
<organism evidence="11">
    <name type="scientific">Henneguya salminicola</name>
    <name type="common">Myxosporean</name>
    <dbReference type="NCBI Taxonomy" id="69463"/>
    <lineage>
        <taxon>Eukaryota</taxon>
        <taxon>Metazoa</taxon>
        <taxon>Cnidaria</taxon>
        <taxon>Myxozoa</taxon>
        <taxon>Myxosporea</taxon>
        <taxon>Bivalvulida</taxon>
        <taxon>Platysporina</taxon>
        <taxon>Myxobolidae</taxon>
        <taxon>Henneguya</taxon>
    </lineage>
</organism>
<dbReference type="EMBL" id="GHBP01000039">
    <property type="protein sequence ID" value="NDJ92099.1"/>
    <property type="molecule type" value="Transcribed_RNA"/>
</dbReference>
<keyword evidence="7 11" id="KW-0675">Receptor</keyword>
<dbReference type="PRINTS" id="PR00261">
    <property type="entry name" value="LDLRECEPTOR"/>
</dbReference>
<dbReference type="Gene3D" id="2.60.40.10">
    <property type="entry name" value="Immunoglobulins"/>
    <property type="match status" value="1"/>
</dbReference>
<evidence type="ECO:0000313" key="11">
    <source>
        <dbReference type="EMBL" id="NDJ92099.1"/>
    </source>
</evidence>
<dbReference type="PROSITE" id="PS50068">
    <property type="entry name" value="LDLRA_2"/>
    <property type="match status" value="7"/>
</dbReference>
<dbReference type="InterPro" id="IPR036116">
    <property type="entry name" value="FN3_sf"/>
</dbReference>
<dbReference type="InterPro" id="IPR002172">
    <property type="entry name" value="LDrepeatLR_classA_rpt"/>
</dbReference>
<keyword evidence="8" id="KW-0325">Glycoprotein</keyword>
<keyword evidence="11" id="KW-0449">Lipoprotein</keyword>
<evidence type="ECO:0000256" key="8">
    <source>
        <dbReference type="ARBA" id="ARBA00023180"/>
    </source>
</evidence>
<dbReference type="GO" id="GO:0043235">
    <property type="term" value="C:receptor complex"/>
    <property type="evidence" value="ECO:0007669"/>
    <property type="project" value="TreeGrafter"/>
</dbReference>
<keyword evidence="2 10" id="KW-0812">Transmembrane</keyword>
<reference evidence="11" key="1">
    <citation type="submission" date="2018-11" db="EMBL/GenBank/DDBJ databases">
        <title>Henneguya salminicola genome and transcriptome.</title>
        <authorList>
            <person name="Yahalomi D."/>
            <person name="Atkinson S.D."/>
            <person name="Neuhof M."/>
            <person name="Chang E.S."/>
            <person name="Philippe H."/>
            <person name="Cartwright P."/>
            <person name="Bartholomew J.L."/>
            <person name="Huchon D."/>
        </authorList>
    </citation>
    <scope>NUCLEOTIDE SEQUENCE</scope>
    <source>
        <strain evidence="11">Hz1</strain>
        <tissue evidence="11">Whole</tissue>
    </source>
</reference>
<dbReference type="GO" id="GO:0005041">
    <property type="term" value="F:low-density lipoprotein particle receptor activity"/>
    <property type="evidence" value="ECO:0007669"/>
    <property type="project" value="TreeGrafter"/>
</dbReference>
<evidence type="ECO:0000256" key="4">
    <source>
        <dbReference type="ARBA" id="ARBA00022989"/>
    </source>
</evidence>
<dbReference type="AlphaFoldDB" id="A0A6G3MDM6"/>
<feature type="disulfide bond" evidence="9">
    <location>
        <begin position="157"/>
        <end position="169"/>
    </location>
</feature>
<feature type="disulfide bond" evidence="9">
    <location>
        <begin position="56"/>
        <end position="71"/>
    </location>
</feature>
<dbReference type="CDD" id="cd00112">
    <property type="entry name" value="LDLa"/>
    <property type="match status" value="5"/>
</dbReference>
<comment type="caution">
    <text evidence="9">Lacks conserved residue(s) required for the propagation of feature annotation.</text>
</comment>
<evidence type="ECO:0000256" key="7">
    <source>
        <dbReference type="ARBA" id="ARBA00023170"/>
    </source>
</evidence>
<evidence type="ECO:0000256" key="9">
    <source>
        <dbReference type="PROSITE-ProRule" id="PRU00124"/>
    </source>
</evidence>
<accession>A0A6G3MDM6</accession>
<evidence type="ECO:0000256" key="5">
    <source>
        <dbReference type="ARBA" id="ARBA00023136"/>
    </source>
</evidence>
<dbReference type="SUPFAM" id="SSF57424">
    <property type="entry name" value="LDL receptor-like module"/>
    <property type="match status" value="7"/>
</dbReference>
<dbReference type="GO" id="GO:0005886">
    <property type="term" value="C:plasma membrane"/>
    <property type="evidence" value="ECO:0007669"/>
    <property type="project" value="TreeGrafter"/>
</dbReference>
<dbReference type="Gene3D" id="4.10.400.10">
    <property type="entry name" value="Low-density Lipoprotein Receptor"/>
    <property type="match status" value="7"/>
</dbReference>
<feature type="disulfide bond" evidence="9">
    <location>
        <begin position="44"/>
        <end position="62"/>
    </location>
</feature>
<dbReference type="SMART" id="SM00192">
    <property type="entry name" value="LDLa"/>
    <property type="match status" value="7"/>
</dbReference>
<feature type="disulfide bond" evidence="9">
    <location>
        <begin position="118"/>
        <end position="130"/>
    </location>
</feature>
<dbReference type="PROSITE" id="PS01209">
    <property type="entry name" value="LDLRA_1"/>
    <property type="match status" value="4"/>
</dbReference>
<feature type="transmembrane region" description="Helical" evidence="10">
    <location>
        <begin position="501"/>
        <end position="521"/>
    </location>
</feature>
<dbReference type="SUPFAM" id="SSF49265">
    <property type="entry name" value="Fibronectin type III"/>
    <property type="match status" value="1"/>
</dbReference>
<feature type="disulfide bond" evidence="9">
    <location>
        <begin position="176"/>
        <end position="191"/>
    </location>
</feature>
<evidence type="ECO:0000256" key="10">
    <source>
        <dbReference type="SAM" id="Phobius"/>
    </source>
</evidence>
<feature type="disulfide bond" evidence="9">
    <location>
        <begin position="137"/>
        <end position="152"/>
    </location>
</feature>
<name>A0A6G3MDM6_HENSL</name>
<evidence type="ECO:0000256" key="6">
    <source>
        <dbReference type="ARBA" id="ARBA00023157"/>
    </source>
</evidence>